<organism evidence="1 2">
    <name type="scientific">Eretmocerus hayati</name>
    <dbReference type="NCBI Taxonomy" id="131215"/>
    <lineage>
        <taxon>Eukaryota</taxon>
        <taxon>Metazoa</taxon>
        <taxon>Ecdysozoa</taxon>
        <taxon>Arthropoda</taxon>
        <taxon>Hexapoda</taxon>
        <taxon>Insecta</taxon>
        <taxon>Pterygota</taxon>
        <taxon>Neoptera</taxon>
        <taxon>Endopterygota</taxon>
        <taxon>Hymenoptera</taxon>
        <taxon>Apocrita</taxon>
        <taxon>Proctotrupomorpha</taxon>
        <taxon>Chalcidoidea</taxon>
        <taxon>Aphelinidae</taxon>
        <taxon>Aphelininae</taxon>
        <taxon>Eretmocerus</taxon>
    </lineage>
</organism>
<keyword evidence="2" id="KW-1185">Reference proteome</keyword>
<gene>
    <name evidence="1" type="ORF">QAD02_023088</name>
</gene>
<comment type="caution">
    <text evidence="1">The sequence shown here is derived from an EMBL/GenBank/DDBJ whole genome shotgun (WGS) entry which is preliminary data.</text>
</comment>
<accession>A0ACC2PUM7</accession>
<protein>
    <submittedName>
        <fullName evidence="1">Uncharacterized protein</fullName>
    </submittedName>
</protein>
<proteinExistence type="predicted"/>
<dbReference type="Proteomes" id="UP001239111">
    <property type="component" value="Chromosome 1"/>
</dbReference>
<evidence type="ECO:0000313" key="2">
    <source>
        <dbReference type="Proteomes" id="UP001239111"/>
    </source>
</evidence>
<sequence length="146" mass="16640">MIVLMSLTDNRNLFDNTLITHIFDILDINGDIVWVLRYAVNLDIVGNKREDVAHHTKIIMRGASHIELIEVNKDKTEKLVGKRTVRTGKQKRLTVPFHTDTASITVAQYLSSETGFGTTVHDGDRYCATQPTVSSPCGWMRMRYKY</sequence>
<reference evidence="1" key="1">
    <citation type="submission" date="2023-04" db="EMBL/GenBank/DDBJ databases">
        <title>A chromosome-level genome assembly of the parasitoid wasp Eretmocerus hayati.</title>
        <authorList>
            <person name="Zhong Y."/>
            <person name="Liu S."/>
            <person name="Liu Y."/>
        </authorList>
    </citation>
    <scope>NUCLEOTIDE SEQUENCE</scope>
    <source>
        <strain evidence="1">ZJU_SS_LIU_2023</strain>
    </source>
</reference>
<dbReference type="EMBL" id="CM056741">
    <property type="protein sequence ID" value="KAJ8687294.1"/>
    <property type="molecule type" value="Genomic_DNA"/>
</dbReference>
<name>A0ACC2PUM7_9HYME</name>
<evidence type="ECO:0000313" key="1">
    <source>
        <dbReference type="EMBL" id="KAJ8687294.1"/>
    </source>
</evidence>